<reference evidence="2" key="1">
    <citation type="submission" date="2019-04" db="EMBL/GenBank/DDBJ databases">
        <title>Genome assembly of Zosterops borbonicus 15179.</title>
        <authorList>
            <person name="Leroy T."/>
            <person name="Anselmetti Y."/>
            <person name="Tilak M.-K."/>
            <person name="Nabholz B."/>
        </authorList>
    </citation>
    <scope>NUCLEOTIDE SEQUENCE</scope>
    <source>
        <strain evidence="2">HGM_15179</strain>
        <tissue evidence="2">Muscle</tissue>
    </source>
</reference>
<organism evidence="2 3">
    <name type="scientific">Zosterops borbonicus</name>
    <dbReference type="NCBI Taxonomy" id="364589"/>
    <lineage>
        <taxon>Eukaryota</taxon>
        <taxon>Metazoa</taxon>
        <taxon>Chordata</taxon>
        <taxon>Craniata</taxon>
        <taxon>Vertebrata</taxon>
        <taxon>Euteleostomi</taxon>
        <taxon>Archelosauria</taxon>
        <taxon>Archosauria</taxon>
        <taxon>Dinosauria</taxon>
        <taxon>Saurischia</taxon>
        <taxon>Theropoda</taxon>
        <taxon>Coelurosauria</taxon>
        <taxon>Aves</taxon>
        <taxon>Neognathae</taxon>
        <taxon>Neoaves</taxon>
        <taxon>Telluraves</taxon>
        <taxon>Australaves</taxon>
        <taxon>Passeriformes</taxon>
        <taxon>Sylvioidea</taxon>
        <taxon>Zosteropidae</taxon>
        <taxon>Zosterops</taxon>
    </lineage>
</organism>
<sequence>MEIGMVWSSGNGTGNDLEWQEWNWEWFGVLGMDLGMVWGTGNGIGNGLEYQEWSWEWAGAQEWSWEWFGAPGAAEGVGNVDPGEKGDQEGPSAPHNSLPGGDSRGVRLCSREQGQEEPQAGPGEAQEYQQEIPHGKVSPALEVLTHPEDMDWCCPPALL</sequence>
<evidence type="ECO:0000313" key="2">
    <source>
        <dbReference type="EMBL" id="TRZ13112.1"/>
    </source>
</evidence>
<proteinExistence type="predicted"/>
<comment type="caution">
    <text evidence="2">The sequence shown here is derived from an EMBL/GenBank/DDBJ whole genome shotgun (WGS) entry which is preliminary data.</text>
</comment>
<name>A0A8K1LGM3_9PASS</name>
<dbReference type="Proteomes" id="UP000796761">
    <property type="component" value="Unassembled WGS sequence"/>
</dbReference>
<gene>
    <name evidence="2" type="ORF">HGM15179_014015</name>
</gene>
<keyword evidence="3" id="KW-1185">Reference proteome</keyword>
<feature type="region of interest" description="Disordered" evidence="1">
    <location>
        <begin position="69"/>
        <end position="136"/>
    </location>
</feature>
<accession>A0A8K1LGM3</accession>
<evidence type="ECO:0000256" key="1">
    <source>
        <dbReference type="SAM" id="MobiDB-lite"/>
    </source>
</evidence>
<dbReference type="AlphaFoldDB" id="A0A8K1LGM3"/>
<evidence type="ECO:0000313" key="3">
    <source>
        <dbReference type="Proteomes" id="UP000796761"/>
    </source>
</evidence>
<protein>
    <submittedName>
        <fullName evidence="2">Uncharacterized protein</fullName>
    </submittedName>
</protein>
<dbReference type="EMBL" id="SWJQ01000541">
    <property type="protein sequence ID" value="TRZ13112.1"/>
    <property type="molecule type" value="Genomic_DNA"/>
</dbReference>